<dbReference type="RefSeq" id="WP_368007589.1">
    <property type="nucleotide sequence ID" value="NZ_JAMXFF010000026.1"/>
</dbReference>
<feature type="region of interest" description="Disordered" evidence="1">
    <location>
        <begin position="1"/>
        <end position="50"/>
    </location>
</feature>
<evidence type="ECO:0000313" key="3">
    <source>
        <dbReference type="Proteomes" id="UP001525890"/>
    </source>
</evidence>
<dbReference type="EMBL" id="JAMXFF010000026">
    <property type="protein sequence ID" value="MCT7968044.1"/>
    <property type="molecule type" value="Genomic_DNA"/>
</dbReference>
<evidence type="ECO:0000313" key="2">
    <source>
        <dbReference type="EMBL" id="MCT7968044.1"/>
    </source>
</evidence>
<evidence type="ECO:0000256" key="1">
    <source>
        <dbReference type="SAM" id="MobiDB-lite"/>
    </source>
</evidence>
<dbReference type="Proteomes" id="UP001525890">
    <property type="component" value="Unassembled WGS sequence"/>
</dbReference>
<comment type="caution">
    <text evidence="2">The sequence shown here is derived from an EMBL/GenBank/DDBJ whole genome shotgun (WGS) entry which is preliminary data.</text>
</comment>
<sequence>MNFNFRPLELPPLPQPKAQELIDWGNGTEVSRPITPPQLPPGVPRHQTKPPRSMDEILADIENGTGEQVTILEWVYLFYAKGDWDEKQGSDRAKSTSAAIWKFALDDDKIKDRLFWRLAIYYSQGNQNQIGSKNRPVRKNMESSENSEVESDREKAEQRKISDRPVLPLSLVHSFPDFASEFKNKE</sequence>
<reference evidence="2 3" key="1">
    <citation type="journal article" date="2022" name="Front. Microbiol.">
        <title>High genomic differentiation and limited gene flow indicate recent cryptic speciation within the genus Laspinema (cyanobacteria).</title>
        <authorList>
            <person name="Stanojkovic A."/>
            <person name="Skoupy S."/>
            <person name="Skaloud P."/>
            <person name="Dvorak P."/>
        </authorList>
    </citation>
    <scope>NUCLEOTIDE SEQUENCE [LARGE SCALE GENOMIC DNA]</scope>
    <source>
        <strain evidence="2 3">D2a</strain>
    </source>
</reference>
<protein>
    <submittedName>
        <fullName evidence="2">Uncharacterized protein</fullName>
    </submittedName>
</protein>
<feature type="compositionally biased region" description="Pro residues" evidence="1">
    <location>
        <begin position="34"/>
        <end position="43"/>
    </location>
</feature>
<gene>
    <name evidence="2" type="ORF">NG799_17165</name>
</gene>
<accession>A0ABT2MTH5</accession>
<proteinExistence type="predicted"/>
<organism evidence="2 3">
    <name type="scientific">Laspinema palackyanum D2a</name>
    <dbReference type="NCBI Taxonomy" id="2953684"/>
    <lineage>
        <taxon>Bacteria</taxon>
        <taxon>Bacillati</taxon>
        <taxon>Cyanobacteriota</taxon>
        <taxon>Cyanophyceae</taxon>
        <taxon>Oscillatoriophycideae</taxon>
        <taxon>Oscillatoriales</taxon>
        <taxon>Laspinemataceae</taxon>
        <taxon>Laspinema</taxon>
        <taxon>Laspinema palackyanum</taxon>
    </lineage>
</organism>
<feature type="compositionally biased region" description="Basic and acidic residues" evidence="1">
    <location>
        <begin position="150"/>
        <end position="162"/>
    </location>
</feature>
<keyword evidence="3" id="KW-1185">Reference proteome</keyword>
<name>A0ABT2MTH5_9CYAN</name>
<feature type="region of interest" description="Disordered" evidence="1">
    <location>
        <begin position="129"/>
        <end position="162"/>
    </location>
</feature>